<evidence type="ECO:0000313" key="5">
    <source>
        <dbReference type="Proteomes" id="UP000009168"/>
    </source>
</evidence>
<keyword evidence="5" id="KW-1185">Reference proteome</keyword>
<organism evidence="4 5">
    <name type="scientific">Tetrahymena thermophila (strain SB210)</name>
    <dbReference type="NCBI Taxonomy" id="312017"/>
    <lineage>
        <taxon>Eukaryota</taxon>
        <taxon>Sar</taxon>
        <taxon>Alveolata</taxon>
        <taxon>Ciliophora</taxon>
        <taxon>Intramacronucleata</taxon>
        <taxon>Oligohymenophorea</taxon>
        <taxon>Hymenostomatida</taxon>
        <taxon>Tetrahymenina</taxon>
        <taxon>Tetrahymenidae</taxon>
        <taxon>Tetrahymena</taxon>
    </lineage>
</organism>
<dbReference type="InterPro" id="IPR011234">
    <property type="entry name" value="Fumarylacetoacetase-like_C"/>
</dbReference>
<evidence type="ECO:0000259" key="3">
    <source>
        <dbReference type="Pfam" id="PF01557"/>
    </source>
</evidence>
<dbReference type="Gene3D" id="3.90.850.10">
    <property type="entry name" value="Fumarylacetoacetase-like, C-terminal domain"/>
    <property type="match status" value="1"/>
</dbReference>
<dbReference type="PANTHER" id="PTHR11820">
    <property type="entry name" value="ACYLPYRUVASE"/>
    <property type="match status" value="1"/>
</dbReference>
<dbReference type="eggNOG" id="KOG1535">
    <property type="taxonomic scope" value="Eukaryota"/>
</dbReference>
<dbReference type="EMBL" id="GG662639">
    <property type="protein sequence ID" value="EAR99412.1"/>
    <property type="molecule type" value="Genomic_DNA"/>
</dbReference>
<reference evidence="5" key="1">
    <citation type="journal article" date="2006" name="PLoS Biol.">
        <title>Macronuclear genome sequence of the ciliate Tetrahymena thermophila, a model eukaryote.</title>
        <authorList>
            <person name="Eisen J.A."/>
            <person name="Coyne R.S."/>
            <person name="Wu M."/>
            <person name="Wu D."/>
            <person name="Thiagarajan M."/>
            <person name="Wortman J.R."/>
            <person name="Badger J.H."/>
            <person name="Ren Q."/>
            <person name="Amedeo P."/>
            <person name="Jones K.M."/>
            <person name="Tallon L.J."/>
            <person name="Delcher A.L."/>
            <person name="Salzberg S.L."/>
            <person name="Silva J.C."/>
            <person name="Haas B.J."/>
            <person name="Majoros W.H."/>
            <person name="Farzad M."/>
            <person name="Carlton J.M."/>
            <person name="Smith R.K. Jr."/>
            <person name="Garg J."/>
            <person name="Pearlman R.E."/>
            <person name="Karrer K.M."/>
            <person name="Sun L."/>
            <person name="Manning G."/>
            <person name="Elde N.C."/>
            <person name="Turkewitz A.P."/>
            <person name="Asai D.J."/>
            <person name="Wilkes D.E."/>
            <person name="Wang Y."/>
            <person name="Cai H."/>
            <person name="Collins K."/>
            <person name="Stewart B.A."/>
            <person name="Lee S.R."/>
            <person name="Wilamowska K."/>
            <person name="Weinberg Z."/>
            <person name="Ruzzo W.L."/>
            <person name="Wloga D."/>
            <person name="Gaertig J."/>
            <person name="Frankel J."/>
            <person name="Tsao C.-C."/>
            <person name="Gorovsky M.A."/>
            <person name="Keeling P.J."/>
            <person name="Waller R.F."/>
            <person name="Patron N.J."/>
            <person name="Cherry J.M."/>
            <person name="Stover N.A."/>
            <person name="Krieger C.J."/>
            <person name="del Toro C."/>
            <person name="Ryder H.F."/>
            <person name="Williamson S.C."/>
            <person name="Barbeau R.A."/>
            <person name="Hamilton E.P."/>
            <person name="Orias E."/>
        </authorList>
    </citation>
    <scope>NUCLEOTIDE SEQUENCE [LARGE SCALE GENOMIC DNA]</scope>
    <source>
        <strain evidence="5">SB210</strain>
    </source>
</reference>
<comment type="similarity">
    <text evidence="1">Belongs to the FAH family.</text>
</comment>
<dbReference type="Proteomes" id="UP000009168">
    <property type="component" value="Unassembled WGS sequence"/>
</dbReference>
<dbReference type="STRING" id="312017.I7M8P5"/>
<dbReference type="GO" id="GO:0046872">
    <property type="term" value="F:metal ion binding"/>
    <property type="evidence" value="ECO:0007669"/>
    <property type="project" value="UniProtKB-KW"/>
</dbReference>
<keyword evidence="2" id="KW-0479">Metal-binding</keyword>
<dbReference type="OrthoDB" id="430630at2759"/>
<dbReference type="OMA" id="WNIAETI"/>
<dbReference type="GO" id="GO:0005739">
    <property type="term" value="C:mitochondrion"/>
    <property type="evidence" value="ECO:0007669"/>
    <property type="project" value="TreeGrafter"/>
</dbReference>
<dbReference type="GO" id="GO:0018773">
    <property type="term" value="F:acetylpyruvate hydrolase activity"/>
    <property type="evidence" value="ECO:0007669"/>
    <property type="project" value="TreeGrafter"/>
</dbReference>
<keyword evidence="4" id="KW-0378">Hydrolase</keyword>
<dbReference type="PANTHER" id="PTHR11820:SF7">
    <property type="entry name" value="ACYLPYRUVASE FAHD1, MITOCHONDRIAL"/>
    <property type="match status" value="1"/>
</dbReference>
<dbReference type="KEGG" id="tet:TTHERM_00134770"/>
<protein>
    <submittedName>
        <fullName evidence="4">Fumarylacetoacetate hydrolase family protein</fullName>
    </submittedName>
</protein>
<dbReference type="InterPro" id="IPR036663">
    <property type="entry name" value="Fumarylacetoacetase_C_sf"/>
</dbReference>
<evidence type="ECO:0000313" key="4">
    <source>
        <dbReference type="EMBL" id="EAR99412.1"/>
    </source>
</evidence>
<dbReference type="SUPFAM" id="SSF56529">
    <property type="entry name" value="FAH"/>
    <property type="match status" value="1"/>
</dbReference>
<dbReference type="GeneID" id="7829236"/>
<dbReference type="RefSeq" id="XP_001019657.1">
    <property type="nucleotide sequence ID" value="XM_001019657.1"/>
</dbReference>
<feature type="domain" description="Fumarylacetoacetase-like C-terminal" evidence="3">
    <location>
        <begin position="16"/>
        <end position="201"/>
    </location>
</feature>
<dbReference type="InParanoid" id="I7M8P5"/>
<dbReference type="Pfam" id="PF01557">
    <property type="entry name" value="FAA_hydrolase"/>
    <property type="match status" value="1"/>
</dbReference>
<evidence type="ECO:0000256" key="2">
    <source>
        <dbReference type="ARBA" id="ARBA00022723"/>
    </source>
</evidence>
<gene>
    <name evidence="4" type="ORF">TTHERM_00134770</name>
</gene>
<accession>I7M8P5</accession>
<dbReference type="HOGENOM" id="CLU_028458_5_0_1"/>
<sequence>MEKLFREVINPNTNKIIAIGKNYLAPNEQPPAEPIIFQKPFSSIVPPGVTHFSFPNNGRDVLHEIELGVMIGRGGRNIKQEDALTHVGGYFLGLDLTDKQYFLSSREKGLPWDLAKGQDKFFPISEFIPVDKVKDPHNLILELTINGKVVQRDLTGSMHYKVDKLISYSSEFMTLNPGDLFLTGTPGGVGLIKNGDIVDAVLLQGNEVIARIHIELTAPVMQARL</sequence>
<dbReference type="AlphaFoldDB" id="I7M8P5"/>
<evidence type="ECO:0000256" key="1">
    <source>
        <dbReference type="ARBA" id="ARBA00010211"/>
    </source>
</evidence>
<proteinExistence type="inferred from homology"/>
<name>I7M8P5_TETTS</name>